<feature type="transmembrane region" description="Helical" evidence="7">
    <location>
        <begin position="205"/>
        <end position="230"/>
    </location>
</feature>
<keyword evidence="5 7" id="KW-1133">Transmembrane helix</keyword>
<keyword evidence="2 7" id="KW-0813">Transport</keyword>
<keyword evidence="6 7" id="KW-0472">Membrane</keyword>
<feature type="domain" description="ABC transmembrane type-1" evidence="9">
    <location>
        <begin position="94"/>
        <end position="286"/>
    </location>
</feature>
<evidence type="ECO:0000256" key="4">
    <source>
        <dbReference type="ARBA" id="ARBA00022692"/>
    </source>
</evidence>
<dbReference type="OrthoDB" id="9794684at2"/>
<feature type="transmembrane region" description="Helical" evidence="7">
    <location>
        <begin position="96"/>
        <end position="119"/>
    </location>
</feature>
<dbReference type="GO" id="GO:0055085">
    <property type="term" value="P:transmembrane transport"/>
    <property type="evidence" value="ECO:0007669"/>
    <property type="project" value="InterPro"/>
</dbReference>
<evidence type="ECO:0000256" key="1">
    <source>
        <dbReference type="ARBA" id="ARBA00004651"/>
    </source>
</evidence>
<comment type="subcellular location">
    <subcellularLocation>
        <location evidence="1 7">Cell membrane</location>
        <topology evidence="1 7">Multi-pass membrane protein</topology>
    </subcellularLocation>
</comment>
<comment type="caution">
    <text evidence="10">The sequence shown here is derived from an EMBL/GenBank/DDBJ whole genome shotgun (WGS) entry which is preliminary data.</text>
</comment>
<dbReference type="AlphaFoldDB" id="A0A1Q8VE55"/>
<dbReference type="EMBL" id="MSKJ01000001">
    <property type="protein sequence ID" value="OLO46380.1"/>
    <property type="molecule type" value="Genomic_DNA"/>
</dbReference>
<evidence type="ECO:0000313" key="10">
    <source>
        <dbReference type="EMBL" id="OLO46380.1"/>
    </source>
</evidence>
<proteinExistence type="inferred from homology"/>
<dbReference type="Gene3D" id="1.10.3720.10">
    <property type="entry name" value="MetI-like"/>
    <property type="match status" value="1"/>
</dbReference>
<dbReference type="GO" id="GO:0005886">
    <property type="term" value="C:plasma membrane"/>
    <property type="evidence" value="ECO:0007669"/>
    <property type="project" value="UniProtKB-SubCell"/>
</dbReference>
<dbReference type="InterPro" id="IPR035906">
    <property type="entry name" value="MetI-like_sf"/>
</dbReference>
<reference evidence="10 11" key="1">
    <citation type="submission" date="2016-12" db="EMBL/GenBank/DDBJ databases">
        <title>Genomic Comparison of strains in the 'Actinomyces naeslundii' Group.</title>
        <authorList>
            <person name="Mughal S.R."/>
            <person name="Do T."/>
            <person name="Gilbert S.C."/>
            <person name="Witherden E.A."/>
            <person name="Didelot X."/>
            <person name="Beighton D."/>
        </authorList>
    </citation>
    <scope>NUCLEOTIDE SEQUENCE [LARGE SCALE GENOMIC DNA]</scope>
    <source>
        <strain evidence="10 11">CCUG 33920</strain>
    </source>
</reference>
<accession>A0A1Q8VE55</accession>
<feature type="transmembrane region" description="Helical" evidence="7">
    <location>
        <begin position="32"/>
        <end position="53"/>
    </location>
</feature>
<feature type="region of interest" description="Disordered" evidence="8">
    <location>
        <begin position="1"/>
        <end position="20"/>
    </location>
</feature>
<dbReference type="PANTHER" id="PTHR43744:SF8">
    <property type="entry name" value="SN-GLYCEROL-3-PHOSPHATE TRANSPORT SYSTEM PERMEASE PROTEIN UGPE"/>
    <property type="match status" value="1"/>
</dbReference>
<feature type="compositionally biased region" description="Polar residues" evidence="8">
    <location>
        <begin position="1"/>
        <end position="10"/>
    </location>
</feature>
<feature type="transmembrane region" description="Helical" evidence="7">
    <location>
        <begin position="131"/>
        <end position="150"/>
    </location>
</feature>
<evidence type="ECO:0000256" key="6">
    <source>
        <dbReference type="ARBA" id="ARBA00023136"/>
    </source>
</evidence>
<protein>
    <submittedName>
        <fullName evidence="10">Sugar ABC transporter permease</fullName>
    </submittedName>
</protein>
<organism evidence="10 11">
    <name type="scientific">Actinomyces oris</name>
    <dbReference type="NCBI Taxonomy" id="544580"/>
    <lineage>
        <taxon>Bacteria</taxon>
        <taxon>Bacillati</taxon>
        <taxon>Actinomycetota</taxon>
        <taxon>Actinomycetes</taxon>
        <taxon>Actinomycetales</taxon>
        <taxon>Actinomycetaceae</taxon>
        <taxon>Actinomyces</taxon>
    </lineage>
</organism>
<comment type="similarity">
    <text evidence="7">Belongs to the binding-protein-dependent transport system permease family.</text>
</comment>
<evidence type="ECO:0000256" key="3">
    <source>
        <dbReference type="ARBA" id="ARBA00022475"/>
    </source>
</evidence>
<evidence type="ECO:0000259" key="9">
    <source>
        <dbReference type="PROSITE" id="PS50928"/>
    </source>
</evidence>
<dbReference type="Proteomes" id="UP000186857">
    <property type="component" value="Unassembled WGS sequence"/>
</dbReference>
<keyword evidence="3" id="KW-1003">Cell membrane</keyword>
<feature type="transmembrane region" description="Helical" evidence="7">
    <location>
        <begin position="265"/>
        <end position="285"/>
    </location>
</feature>
<dbReference type="RefSeq" id="WP_075375833.1">
    <property type="nucleotide sequence ID" value="NZ_MSKJ01000001.1"/>
</dbReference>
<evidence type="ECO:0000256" key="7">
    <source>
        <dbReference type="RuleBase" id="RU363032"/>
    </source>
</evidence>
<evidence type="ECO:0000313" key="11">
    <source>
        <dbReference type="Proteomes" id="UP000186857"/>
    </source>
</evidence>
<dbReference type="PROSITE" id="PS50928">
    <property type="entry name" value="ABC_TM1"/>
    <property type="match status" value="1"/>
</dbReference>
<keyword evidence="4 7" id="KW-0812">Transmembrane</keyword>
<name>A0A1Q8VE55_9ACTO</name>
<dbReference type="CDD" id="cd06261">
    <property type="entry name" value="TM_PBP2"/>
    <property type="match status" value="1"/>
</dbReference>
<gene>
    <name evidence="10" type="ORF">BKH29_00645</name>
</gene>
<evidence type="ECO:0000256" key="2">
    <source>
        <dbReference type="ARBA" id="ARBA00022448"/>
    </source>
</evidence>
<dbReference type="SUPFAM" id="SSF161098">
    <property type="entry name" value="MetI-like"/>
    <property type="match status" value="1"/>
</dbReference>
<evidence type="ECO:0000256" key="5">
    <source>
        <dbReference type="ARBA" id="ARBA00022989"/>
    </source>
</evidence>
<evidence type="ECO:0000256" key="8">
    <source>
        <dbReference type="SAM" id="MobiDB-lite"/>
    </source>
</evidence>
<sequence>MSTAVQTQVPGSAAPARQAGQKVAPQTAGQKMLVGLLAVLAFVWVIPLAFILINSFKGKFYISDSPFALPTTGTFAGLDNYATGLALSGFASAMGWSLFITVGSVVVIVFLTAMTAYYITRIKTWWTSMIYYAFAFSMIAPFQMVMFPTVKVADMLGLATPWGMIVLYLGFGGGLSVFLFAGFIKSIPMEIEEAAYMDGCSPLQTYFKVVMPLLKPTAVTVAILNAMWVWNDFLLPNLVIGQDERYKTVPIVIQSLVGSNGNRDMGAQMAMLVFAIVPIVAFYLFGQKHIIEGVAAGAVKG</sequence>
<dbReference type="PANTHER" id="PTHR43744">
    <property type="entry name" value="ABC TRANSPORTER PERMEASE PROTEIN MG189-RELATED-RELATED"/>
    <property type="match status" value="1"/>
</dbReference>
<dbReference type="Pfam" id="PF00528">
    <property type="entry name" value="BPD_transp_1"/>
    <property type="match status" value="1"/>
</dbReference>
<dbReference type="InterPro" id="IPR000515">
    <property type="entry name" value="MetI-like"/>
</dbReference>
<feature type="transmembrane region" description="Helical" evidence="7">
    <location>
        <begin position="162"/>
        <end position="184"/>
    </location>
</feature>